<proteinExistence type="predicted"/>
<protein>
    <submittedName>
        <fullName evidence="1">Uncharacterized protein</fullName>
    </submittedName>
</protein>
<name>A0A4D6LL97_VIGUN</name>
<keyword evidence="2" id="KW-1185">Reference proteome</keyword>
<dbReference type="Proteomes" id="UP000501690">
    <property type="component" value="Linkage Group LG4"/>
</dbReference>
<organism evidence="1 2">
    <name type="scientific">Vigna unguiculata</name>
    <name type="common">Cowpea</name>
    <dbReference type="NCBI Taxonomy" id="3917"/>
    <lineage>
        <taxon>Eukaryota</taxon>
        <taxon>Viridiplantae</taxon>
        <taxon>Streptophyta</taxon>
        <taxon>Embryophyta</taxon>
        <taxon>Tracheophyta</taxon>
        <taxon>Spermatophyta</taxon>
        <taxon>Magnoliopsida</taxon>
        <taxon>eudicotyledons</taxon>
        <taxon>Gunneridae</taxon>
        <taxon>Pentapetalae</taxon>
        <taxon>rosids</taxon>
        <taxon>fabids</taxon>
        <taxon>Fabales</taxon>
        <taxon>Fabaceae</taxon>
        <taxon>Papilionoideae</taxon>
        <taxon>50 kb inversion clade</taxon>
        <taxon>NPAAA clade</taxon>
        <taxon>indigoferoid/millettioid clade</taxon>
        <taxon>Phaseoleae</taxon>
        <taxon>Vigna</taxon>
    </lineage>
</organism>
<dbReference type="AlphaFoldDB" id="A0A4D6LL97"/>
<gene>
    <name evidence="1" type="ORF">DEO72_LG4g180</name>
</gene>
<reference evidence="1 2" key="1">
    <citation type="submission" date="2019-04" db="EMBL/GenBank/DDBJ databases">
        <title>An improved genome assembly and genetic linkage map for asparagus bean, Vigna unguiculata ssp. sesquipedialis.</title>
        <authorList>
            <person name="Xia Q."/>
            <person name="Zhang R."/>
            <person name="Dong Y."/>
        </authorList>
    </citation>
    <scope>NUCLEOTIDE SEQUENCE [LARGE SCALE GENOMIC DNA]</scope>
    <source>
        <tissue evidence="1">Leaf</tissue>
    </source>
</reference>
<dbReference type="EMBL" id="CP039348">
    <property type="protein sequence ID" value="QCD89238.1"/>
    <property type="molecule type" value="Genomic_DNA"/>
</dbReference>
<evidence type="ECO:0000313" key="1">
    <source>
        <dbReference type="EMBL" id="QCD89238.1"/>
    </source>
</evidence>
<evidence type="ECO:0000313" key="2">
    <source>
        <dbReference type="Proteomes" id="UP000501690"/>
    </source>
</evidence>
<sequence length="76" mass="8520">MVKEAQDTRRSSATFVAKWWLWWTVAKWGDGGRNRGVTVAESGCFSPVVRWRSKTSDASFVDRGAINDGGQRRAQS</sequence>
<accession>A0A4D6LL97</accession>